<keyword evidence="6" id="KW-1185">Reference proteome</keyword>
<evidence type="ECO:0000256" key="2">
    <source>
        <dbReference type="ARBA" id="ARBA00023125"/>
    </source>
</evidence>
<organism evidence="5 6">
    <name type="scientific">Ideonella livida</name>
    <dbReference type="NCBI Taxonomy" id="2707176"/>
    <lineage>
        <taxon>Bacteria</taxon>
        <taxon>Pseudomonadati</taxon>
        <taxon>Pseudomonadota</taxon>
        <taxon>Betaproteobacteria</taxon>
        <taxon>Burkholderiales</taxon>
        <taxon>Sphaerotilaceae</taxon>
        <taxon>Ideonella</taxon>
    </lineage>
</organism>
<keyword evidence="3" id="KW-0804">Transcription</keyword>
<evidence type="ECO:0000313" key="6">
    <source>
        <dbReference type="Proteomes" id="UP000484255"/>
    </source>
</evidence>
<evidence type="ECO:0000256" key="1">
    <source>
        <dbReference type="ARBA" id="ARBA00023015"/>
    </source>
</evidence>
<name>A0A7C9TIC9_9BURK</name>
<feature type="domain" description="HTH araC/xylS-type" evidence="4">
    <location>
        <begin position="239"/>
        <end position="345"/>
    </location>
</feature>
<dbReference type="PANTHER" id="PTHR46796:SF12">
    <property type="entry name" value="HTH-TYPE DNA-BINDING TRANSCRIPTIONAL ACTIVATOR EUTR"/>
    <property type="match status" value="1"/>
</dbReference>
<comment type="caution">
    <text evidence="5">The sequence shown here is derived from an EMBL/GenBank/DDBJ whole genome shotgun (WGS) entry which is preliminary data.</text>
</comment>
<reference evidence="5 6" key="1">
    <citation type="submission" date="2020-02" db="EMBL/GenBank/DDBJ databases">
        <title>Ideonella bacterium strain TBM-1.</title>
        <authorList>
            <person name="Chen W.-M."/>
        </authorList>
    </citation>
    <scope>NUCLEOTIDE SEQUENCE [LARGE SCALE GENOMIC DNA]</scope>
    <source>
        <strain evidence="5 6">TBM-1</strain>
    </source>
</reference>
<evidence type="ECO:0000259" key="4">
    <source>
        <dbReference type="PROSITE" id="PS01124"/>
    </source>
</evidence>
<dbReference type="Proteomes" id="UP000484255">
    <property type="component" value="Unassembled WGS sequence"/>
</dbReference>
<dbReference type="AlphaFoldDB" id="A0A7C9TIC9"/>
<dbReference type="GO" id="GO:0043565">
    <property type="term" value="F:sequence-specific DNA binding"/>
    <property type="evidence" value="ECO:0007669"/>
    <property type="project" value="InterPro"/>
</dbReference>
<dbReference type="GO" id="GO:0003700">
    <property type="term" value="F:DNA-binding transcription factor activity"/>
    <property type="evidence" value="ECO:0007669"/>
    <property type="project" value="InterPro"/>
</dbReference>
<dbReference type="InterPro" id="IPR018060">
    <property type="entry name" value="HTH_AraC"/>
</dbReference>
<evidence type="ECO:0000256" key="3">
    <source>
        <dbReference type="ARBA" id="ARBA00023163"/>
    </source>
</evidence>
<evidence type="ECO:0000313" key="5">
    <source>
        <dbReference type="EMBL" id="NDY91239.1"/>
    </source>
</evidence>
<keyword evidence="2" id="KW-0238">DNA-binding</keyword>
<gene>
    <name evidence="5" type="ORF">G3A44_08550</name>
</gene>
<dbReference type="RefSeq" id="WP_163457094.1">
    <property type="nucleotide sequence ID" value="NZ_JAAGOH010000008.1"/>
</dbReference>
<dbReference type="InterPro" id="IPR050204">
    <property type="entry name" value="AraC_XylS_family_regulators"/>
</dbReference>
<dbReference type="Pfam" id="PF12833">
    <property type="entry name" value="HTH_18"/>
    <property type="match status" value="1"/>
</dbReference>
<keyword evidence="1" id="KW-0805">Transcription regulation</keyword>
<proteinExistence type="predicted"/>
<accession>A0A7C9TIC9</accession>
<protein>
    <submittedName>
        <fullName evidence="5">Helix-turn-helix domain-containing protein</fullName>
    </submittedName>
</protein>
<sequence>MSSTSCLAGAAVAAAPLPPWSPRQAHCRRLQAQDVDEHAQAIGSWDLRYDQLGAGRFQAGFFELRLPGLQVFAEHTRQAVRQRGSLGQGRLGAAFMRRGQGEGSCNGQAFGHGEVLAWHDAELDLRTPDGCQLAGVVLEPDLLPSQGLALPRLSQPLSGQAAAVRRLHRLVLDSLVLARRLSHRADVPGGAVGRAAQWADALAVAQWRDDLVDACVAAVHRAPTVGDPLRAQRRAALVERACARMLAQVEQQESISQVALCQALGTSVRNLAYAFQTVLGLSPLAWLRVVRLGEARRTLRRMAAGQEAPQSIYAVATRHGFWHLGRFAVEYRQQFGERPSDTLGRPARERIG</sequence>
<dbReference type="SMART" id="SM00342">
    <property type="entry name" value="HTH_ARAC"/>
    <property type="match status" value="1"/>
</dbReference>
<dbReference type="PANTHER" id="PTHR46796">
    <property type="entry name" value="HTH-TYPE TRANSCRIPTIONAL ACTIVATOR RHAS-RELATED"/>
    <property type="match status" value="1"/>
</dbReference>
<dbReference type="EMBL" id="JAAGOH010000008">
    <property type="protein sequence ID" value="NDY91239.1"/>
    <property type="molecule type" value="Genomic_DNA"/>
</dbReference>
<dbReference type="PROSITE" id="PS01124">
    <property type="entry name" value="HTH_ARAC_FAMILY_2"/>
    <property type="match status" value="1"/>
</dbReference>
<dbReference type="Gene3D" id="1.10.10.60">
    <property type="entry name" value="Homeodomain-like"/>
    <property type="match status" value="1"/>
</dbReference>